<dbReference type="Proteomes" id="UP000295411">
    <property type="component" value="Unassembled WGS sequence"/>
</dbReference>
<dbReference type="InterPro" id="IPR036388">
    <property type="entry name" value="WH-like_DNA-bd_sf"/>
</dbReference>
<evidence type="ECO:0000256" key="1">
    <source>
        <dbReference type="ARBA" id="ARBA00023125"/>
    </source>
</evidence>
<gene>
    <name evidence="3" type="ORF">E2F48_06615</name>
</gene>
<sequence>MTPLLPGSFFIGRTELLAGIDTALRRTGSSGAVLVGGTGVGKTALLQQVLQSGSGVHIVNVRGSAASRRIPYRALSFLLSEVEREVLGNPVMVLQALSAALRRHARGESVIIAVDNAEQLDPASSGVISQLVQNGDARILLAVKDFALADAAFMAMWCDGSLQRFDVPPLTFDESTRFVEAELGAPASQECLQALWEFSAGNPRVLRTALRGMARRNLLARSNGSWVLLPGRLVLGEELAEAGSALPELSREQRRIVRLTALAGHLPWPMALQRFSPEDLDAVQEARVISVDHGPAPAARCTAPALADAVAESVPAEEAGALYADFASLPGFGVVLEAEPTRHAQWLLRAGMPLPPEVALAGARSANRAGDFAAAAEIAASGKGRSVPAALVLESVIADLGQGDFERAASTAAALAGRPESPAGADLFRLRLLQARILRHLGQPGSEALLDRAGDELAGEQPLPDSPAAELRREALLARAEQASWDGKFLRNAAELPAVLASDDGPDAEFRARIEGWLCEAWAMTARQLEAMELATDLARRVGGPGISRTTRIFAVQQIGEVYRLAGSSAEGERMLAAAGLPRGGSDAGHGSWGAVAEGVAEALQGRVGPALKLLAPALNQLRVRDPHGLLPLAAAGITYCHAQERNLEQAIAHLPVTEAGPASPWKVRRASRHLQLLVSSLLEVKADAARDLHTLGDVDRRAGVGAWALLSLSRAVRLGDRTAIDALTAVSASLQGAFARTCELYAKGLGNGDAELLVQAAELASAQGDRRFASDAAQAALRSATGTREKNSLRQLQRRVRDILPEAAAWSSAGSGLERLTAREREVTRLAAAGASNKAIAAQMFVSVRTVEGHLYQVYSKLNVSTRSELGELIPTETRA</sequence>
<dbReference type="CDD" id="cd06170">
    <property type="entry name" value="LuxR_C_like"/>
    <property type="match status" value="1"/>
</dbReference>
<evidence type="ECO:0000313" key="3">
    <source>
        <dbReference type="EMBL" id="TDK26830.1"/>
    </source>
</evidence>
<dbReference type="PROSITE" id="PS50043">
    <property type="entry name" value="HTH_LUXR_2"/>
    <property type="match status" value="1"/>
</dbReference>
<dbReference type="RefSeq" id="WP_133403184.1">
    <property type="nucleotide sequence ID" value="NZ_SMTK01000002.1"/>
</dbReference>
<comment type="caution">
    <text evidence="3">The sequence shown here is derived from an EMBL/GenBank/DDBJ whole genome shotgun (WGS) entry which is preliminary data.</text>
</comment>
<dbReference type="SUPFAM" id="SSF46894">
    <property type="entry name" value="C-terminal effector domain of the bipartite response regulators"/>
    <property type="match status" value="1"/>
</dbReference>
<feature type="domain" description="HTH luxR-type" evidence="2">
    <location>
        <begin position="814"/>
        <end position="879"/>
    </location>
</feature>
<protein>
    <recommendedName>
        <fullName evidence="2">HTH luxR-type domain-containing protein</fullName>
    </recommendedName>
</protein>
<dbReference type="InterPro" id="IPR027417">
    <property type="entry name" value="P-loop_NTPase"/>
</dbReference>
<reference evidence="3 4" key="1">
    <citation type="submission" date="2019-03" db="EMBL/GenBank/DDBJ databases">
        <title>Arthrobacter sp. nov., an bacterium isolated from biocrust in Mu Us Desert.</title>
        <authorList>
            <person name="Lixiong L."/>
        </authorList>
    </citation>
    <scope>NUCLEOTIDE SEQUENCE [LARGE SCALE GENOMIC DNA]</scope>
    <source>
        <strain evidence="3 4">SLN-3</strain>
    </source>
</reference>
<dbReference type="OrthoDB" id="3197423at2"/>
<evidence type="ECO:0000259" key="2">
    <source>
        <dbReference type="PROSITE" id="PS50043"/>
    </source>
</evidence>
<dbReference type="PANTHER" id="PTHR43214:SF43">
    <property type="entry name" value="TWO-COMPONENT RESPONSE REGULATOR"/>
    <property type="match status" value="1"/>
</dbReference>
<dbReference type="Gene3D" id="3.40.50.300">
    <property type="entry name" value="P-loop containing nucleotide triphosphate hydrolases"/>
    <property type="match status" value="1"/>
</dbReference>
<dbReference type="InterPro" id="IPR039420">
    <property type="entry name" value="WalR-like"/>
</dbReference>
<dbReference type="SMART" id="SM00421">
    <property type="entry name" value="HTH_LUXR"/>
    <property type="match status" value="1"/>
</dbReference>
<proteinExistence type="predicted"/>
<evidence type="ECO:0000313" key="4">
    <source>
        <dbReference type="Proteomes" id="UP000295411"/>
    </source>
</evidence>
<dbReference type="Pfam" id="PF13191">
    <property type="entry name" value="AAA_16"/>
    <property type="match status" value="1"/>
</dbReference>
<organism evidence="3 4">
    <name type="scientific">Arthrobacter crusticola</name>
    <dbReference type="NCBI Taxonomy" id="2547960"/>
    <lineage>
        <taxon>Bacteria</taxon>
        <taxon>Bacillati</taxon>
        <taxon>Actinomycetota</taxon>
        <taxon>Actinomycetes</taxon>
        <taxon>Micrococcales</taxon>
        <taxon>Micrococcaceae</taxon>
        <taxon>Arthrobacter</taxon>
    </lineage>
</organism>
<dbReference type="GO" id="GO:0003677">
    <property type="term" value="F:DNA binding"/>
    <property type="evidence" value="ECO:0007669"/>
    <property type="project" value="UniProtKB-KW"/>
</dbReference>
<dbReference type="InterPro" id="IPR041664">
    <property type="entry name" value="AAA_16"/>
</dbReference>
<dbReference type="Gene3D" id="1.10.10.10">
    <property type="entry name" value="Winged helix-like DNA-binding domain superfamily/Winged helix DNA-binding domain"/>
    <property type="match status" value="1"/>
</dbReference>
<dbReference type="GO" id="GO:0006355">
    <property type="term" value="P:regulation of DNA-templated transcription"/>
    <property type="evidence" value="ECO:0007669"/>
    <property type="project" value="InterPro"/>
</dbReference>
<dbReference type="PANTHER" id="PTHR43214">
    <property type="entry name" value="TWO-COMPONENT RESPONSE REGULATOR"/>
    <property type="match status" value="1"/>
</dbReference>
<dbReference type="AlphaFoldDB" id="A0A4R5TZZ1"/>
<accession>A0A4R5TZZ1</accession>
<keyword evidence="4" id="KW-1185">Reference proteome</keyword>
<keyword evidence="1" id="KW-0238">DNA-binding</keyword>
<dbReference type="PRINTS" id="PR00038">
    <property type="entry name" value="HTHLUXR"/>
</dbReference>
<dbReference type="InterPro" id="IPR016032">
    <property type="entry name" value="Sig_transdc_resp-reg_C-effctor"/>
</dbReference>
<dbReference type="Pfam" id="PF00196">
    <property type="entry name" value="GerE"/>
    <property type="match status" value="1"/>
</dbReference>
<name>A0A4R5TZZ1_9MICC</name>
<dbReference type="InterPro" id="IPR000792">
    <property type="entry name" value="Tscrpt_reg_LuxR_C"/>
</dbReference>
<dbReference type="EMBL" id="SMTK01000002">
    <property type="protein sequence ID" value="TDK26830.1"/>
    <property type="molecule type" value="Genomic_DNA"/>
</dbReference>
<dbReference type="SUPFAM" id="SSF52540">
    <property type="entry name" value="P-loop containing nucleoside triphosphate hydrolases"/>
    <property type="match status" value="1"/>
</dbReference>